<keyword evidence="3" id="KW-0677">Repeat</keyword>
<name>A0A3A5H503_9ACTN</name>
<evidence type="ECO:0000259" key="9">
    <source>
        <dbReference type="PROSITE" id="PS51671"/>
    </source>
</evidence>
<comment type="catalytic activity">
    <reaction evidence="7">
        <text>[protein-PII]-L-tyrosine + UTP = [protein-PII]-uridylyl-L-tyrosine + diphosphate</text>
        <dbReference type="Rhea" id="RHEA:13673"/>
        <dbReference type="Rhea" id="RHEA-COMP:12147"/>
        <dbReference type="Rhea" id="RHEA-COMP:12148"/>
        <dbReference type="ChEBI" id="CHEBI:33019"/>
        <dbReference type="ChEBI" id="CHEBI:46398"/>
        <dbReference type="ChEBI" id="CHEBI:46858"/>
        <dbReference type="ChEBI" id="CHEBI:90602"/>
        <dbReference type="EC" id="2.7.7.59"/>
    </reaction>
</comment>
<dbReference type="EC" id="3.1.4.-" evidence="7"/>
<feature type="region of interest" description="Disordered" evidence="8">
    <location>
        <begin position="1"/>
        <end position="46"/>
    </location>
</feature>
<dbReference type="GO" id="GO:0006808">
    <property type="term" value="P:regulation of nitrogen utilization"/>
    <property type="evidence" value="ECO:0007669"/>
    <property type="project" value="UniProtKB-UniRule"/>
</dbReference>
<accession>A0A3A5H503</accession>
<feature type="domain" description="HD" evidence="10">
    <location>
        <begin position="430"/>
        <end position="534"/>
    </location>
</feature>
<dbReference type="InterPro" id="IPR002912">
    <property type="entry name" value="ACT_dom"/>
</dbReference>
<feature type="compositionally biased region" description="Low complexity" evidence="8">
    <location>
        <begin position="9"/>
        <end position="30"/>
    </location>
</feature>
<dbReference type="AlphaFoldDB" id="A0A3A5H503"/>
<gene>
    <name evidence="7" type="primary">glnD</name>
    <name evidence="11" type="ORF">D4739_00940</name>
</gene>
<dbReference type="SUPFAM" id="SSF81891">
    <property type="entry name" value="Poly A polymerase C-terminal region-like"/>
    <property type="match status" value="1"/>
</dbReference>
<evidence type="ECO:0000256" key="5">
    <source>
        <dbReference type="ARBA" id="ARBA00022842"/>
    </source>
</evidence>
<dbReference type="HAMAP" id="MF_00277">
    <property type="entry name" value="PII_uridylyl_transf"/>
    <property type="match status" value="1"/>
</dbReference>
<keyword evidence="1 7" id="KW-0808">Transferase</keyword>
<keyword evidence="4 7" id="KW-0378">Hydrolase</keyword>
<dbReference type="EC" id="2.7.7.59" evidence="7"/>
<proteinExistence type="inferred from homology"/>
<dbReference type="CDD" id="cd04899">
    <property type="entry name" value="ACT_ACR-UUR-like_2"/>
    <property type="match status" value="1"/>
</dbReference>
<comment type="function">
    <text evidence="7">Modifies, by uridylylation and deuridylylation, the PII regulatory proteins (GlnB and homologs), in response to the nitrogen status of the cell that GlnD senses through the glutamine level. Under low glutamine levels, catalyzes the conversion of the PII proteins and UTP to PII-UMP and PPi, while under higher glutamine levels, GlnD hydrolyzes PII-UMP to PII and UMP (deuridylylation). Thus, controls uridylylation state and activity of the PII proteins, and plays an important role in the regulation of nitrogen metabolism.</text>
</comment>
<dbReference type="Gene3D" id="1.10.3090.10">
    <property type="entry name" value="cca-adding enzyme, domain 2"/>
    <property type="match status" value="1"/>
</dbReference>
<evidence type="ECO:0000259" key="10">
    <source>
        <dbReference type="PROSITE" id="PS51831"/>
    </source>
</evidence>
<organism evidence="11 12">
    <name type="scientific">Nocardioides cavernaquae</name>
    <dbReference type="NCBI Taxonomy" id="2321396"/>
    <lineage>
        <taxon>Bacteria</taxon>
        <taxon>Bacillati</taxon>
        <taxon>Actinomycetota</taxon>
        <taxon>Actinomycetes</taxon>
        <taxon>Propionibacteriales</taxon>
        <taxon>Nocardioidaceae</taxon>
        <taxon>Nocardioides</taxon>
    </lineage>
</organism>
<comment type="domain">
    <text evidence="7">Has four distinct domains: an N-terminal nucleotidyltransferase (NT) domain responsible for UTase activity, a central HD domain that encodes UR activity, and two C-terminal ACT domains that seem to have a role in glutamine sensing.</text>
</comment>
<dbReference type="SMART" id="SM00471">
    <property type="entry name" value="HDc"/>
    <property type="match status" value="1"/>
</dbReference>
<dbReference type="OrthoDB" id="9758038at2"/>
<reference evidence="12" key="1">
    <citation type="submission" date="2018-09" db="EMBL/GenBank/DDBJ databases">
        <authorList>
            <person name="Zhu H."/>
        </authorList>
    </citation>
    <scope>NUCLEOTIDE SEQUENCE [LARGE SCALE GENOMIC DNA]</scope>
    <source>
        <strain evidence="12">K1W22B-1</strain>
    </source>
</reference>
<keyword evidence="2 7" id="KW-0548">Nucleotidyltransferase</keyword>
<evidence type="ECO:0000256" key="8">
    <source>
        <dbReference type="SAM" id="MobiDB-lite"/>
    </source>
</evidence>
<dbReference type="InterPro" id="IPR003607">
    <property type="entry name" value="HD/PDEase_dom"/>
</dbReference>
<keyword evidence="12" id="KW-1185">Reference proteome</keyword>
<dbReference type="CDD" id="cd00077">
    <property type="entry name" value="HDc"/>
    <property type="match status" value="1"/>
</dbReference>
<dbReference type="NCBIfam" id="NF002895">
    <property type="entry name" value="PRK03381.1"/>
    <property type="match status" value="1"/>
</dbReference>
<dbReference type="SUPFAM" id="SSF81301">
    <property type="entry name" value="Nucleotidyltransferase"/>
    <property type="match status" value="1"/>
</dbReference>
<comment type="caution">
    <text evidence="7">Lacks conserved residue(s) required for the propagation of feature annotation.</text>
</comment>
<dbReference type="SUPFAM" id="SSF55021">
    <property type="entry name" value="ACT-like"/>
    <property type="match status" value="1"/>
</dbReference>
<dbReference type="Pfam" id="PF08335">
    <property type="entry name" value="GlnD_UR_UTase"/>
    <property type="match status" value="1"/>
</dbReference>
<evidence type="ECO:0000256" key="2">
    <source>
        <dbReference type="ARBA" id="ARBA00022695"/>
    </source>
</evidence>
<dbReference type="InterPro" id="IPR045865">
    <property type="entry name" value="ACT-like_dom_sf"/>
</dbReference>
<comment type="cofactor">
    <cofactor evidence="7">
        <name>Mg(2+)</name>
        <dbReference type="ChEBI" id="CHEBI:18420"/>
    </cofactor>
</comment>
<keyword evidence="6 7" id="KW-0511">Multifunctional enzyme</keyword>
<comment type="similarity">
    <text evidence="7">Belongs to the GlnD family.</text>
</comment>
<sequence length="786" mass="85610">MRRPARSVTARSGSAPSSPSCACAPATATRPRSDSHPGVNAHDRQRRTAAADELCAKAYADLGGPDVGVALVAVGGYGRAELAPYSDLDVVLVHDEGVDLGELAEKLWYPLWDSGNNIDHSVRSLPETIAAAEADLRVALGMLDARHLAGDPNLTLRLRTNMLGGWRREARRRLPEMHELVKARHDIMGELAHVSIPDLKEAEGGLRDATALKALVASWLVDVPHVEVERCRQALLDTRDVLHAVAGRATDRINPEMWAQLAEPLGLADAGAVQSHVRELGRRMTHIARLTWHRVDQVVARPTSLRGARRPDLRTVAPGIALSSGEIVLDATAKPANDPIMLLRAAAEAAERGVPLAPTTAARLARLCPEMPVPWPEEARHQLVRLLAAGRGLLPVWETLEETRALDRILPEWELIRSLPHASIIHRFTVDRHVVETCIEASELIRKVARPDVLMVAALLHDIGKCDTMEHSVAGEPIAREVAARWGFDGDEVDLVGNLVRWHLLLAETATTRDPDDPATVQLIVDRVKTQEMLSLLTALTEADAKAASPKAWSTWRARLVRHLANRTLAALVAQATHSSAPKVPEQWVQIPREIGDNPSKVHVGVDRTADGSRVTVISGDRVGLLADAAAMFAVQRTSVRAAKVWTQDLYGVSVWDTDEQHLDAAVLRTRLASIVEGRLDARERLSRPRPGRLEPRVKIRPEASSTATVLEIRMDDRPGVVYLVCAALAFLGLSVRSAHVSTLGPQAVDVFYVQEVDGGVLTPDRADQAAHAVREALVRTVTLEA</sequence>
<dbReference type="Proteomes" id="UP000276542">
    <property type="component" value="Unassembled WGS sequence"/>
</dbReference>
<evidence type="ECO:0000256" key="3">
    <source>
        <dbReference type="ARBA" id="ARBA00022737"/>
    </source>
</evidence>
<dbReference type="InterPro" id="IPR010043">
    <property type="entry name" value="UTase/UR"/>
</dbReference>
<dbReference type="InterPro" id="IPR006674">
    <property type="entry name" value="HD_domain"/>
</dbReference>
<evidence type="ECO:0000256" key="6">
    <source>
        <dbReference type="ARBA" id="ARBA00023268"/>
    </source>
</evidence>
<dbReference type="InterPro" id="IPR013546">
    <property type="entry name" value="PII_UdlTrfase/GS_AdlTrfase"/>
</dbReference>
<dbReference type="InterPro" id="IPR043519">
    <property type="entry name" value="NT_sf"/>
</dbReference>
<comment type="activity regulation">
    <text evidence="7">Uridylyltransferase (UTase) activity is inhibited by glutamine, while glutamine activates uridylyl-removing (UR) activity.</text>
</comment>
<evidence type="ECO:0000313" key="12">
    <source>
        <dbReference type="Proteomes" id="UP000276542"/>
    </source>
</evidence>
<feature type="region of interest" description="Uridylyltransferase" evidence="7">
    <location>
        <begin position="1"/>
        <end position="315"/>
    </location>
</feature>
<feature type="domain" description="ACT" evidence="9">
    <location>
        <begin position="710"/>
        <end position="786"/>
    </location>
</feature>
<evidence type="ECO:0000256" key="7">
    <source>
        <dbReference type="HAMAP-Rule" id="MF_00277"/>
    </source>
</evidence>
<dbReference type="PROSITE" id="PS51831">
    <property type="entry name" value="HD"/>
    <property type="match status" value="1"/>
</dbReference>
<dbReference type="PROSITE" id="PS51671">
    <property type="entry name" value="ACT"/>
    <property type="match status" value="1"/>
</dbReference>
<dbReference type="EMBL" id="QYRP01000002">
    <property type="protein sequence ID" value="RJS44948.1"/>
    <property type="molecule type" value="Genomic_DNA"/>
</dbReference>
<dbReference type="Pfam" id="PF01966">
    <property type="entry name" value="HD"/>
    <property type="match status" value="1"/>
</dbReference>
<dbReference type="GO" id="GO:0008773">
    <property type="term" value="F:[protein-PII] uridylyltransferase activity"/>
    <property type="evidence" value="ECO:0007669"/>
    <property type="project" value="UniProtKB-UniRule"/>
</dbReference>
<comment type="caution">
    <text evidence="11">The sequence shown here is derived from an EMBL/GenBank/DDBJ whole genome shotgun (WGS) entry which is preliminary data.</text>
</comment>
<evidence type="ECO:0000313" key="11">
    <source>
        <dbReference type="EMBL" id="RJS44948.1"/>
    </source>
</evidence>
<dbReference type="CDD" id="cd05401">
    <property type="entry name" value="NT_GlnE_GlnD_like"/>
    <property type="match status" value="1"/>
</dbReference>
<evidence type="ECO:0000256" key="1">
    <source>
        <dbReference type="ARBA" id="ARBA00022679"/>
    </source>
</evidence>
<dbReference type="GO" id="GO:0008081">
    <property type="term" value="F:phosphoric diester hydrolase activity"/>
    <property type="evidence" value="ECO:0007669"/>
    <property type="project" value="UniProtKB-UniRule"/>
</dbReference>
<evidence type="ECO:0000256" key="4">
    <source>
        <dbReference type="ARBA" id="ARBA00022801"/>
    </source>
</evidence>
<dbReference type="PANTHER" id="PTHR47320">
    <property type="entry name" value="BIFUNCTIONAL URIDYLYLTRANSFERASE/URIDYLYL-REMOVING ENZYME"/>
    <property type="match status" value="1"/>
</dbReference>
<dbReference type="PIRSF" id="PIRSF006288">
    <property type="entry name" value="PII_uridyltransf"/>
    <property type="match status" value="1"/>
</dbReference>
<dbReference type="PANTHER" id="PTHR47320:SF1">
    <property type="entry name" value="BIFUNCTIONAL URIDYLYLTRANSFERASE_URIDYLYL-REMOVING ENZYME"/>
    <property type="match status" value="1"/>
</dbReference>
<comment type="catalytic activity">
    <reaction evidence="7">
        <text>[protein-PII]-uridylyl-L-tyrosine + H2O = [protein-PII]-L-tyrosine + UMP + H(+)</text>
        <dbReference type="Rhea" id="RHEA:48600"/>
        <dbReference type="Rhea" id="RHEA-COMP:12147"/>
        <dbReference type="Rhea" id="RHEA-COMP:12148"/>
        <dbReference type="ChEBI" id="CHEBI:15377"/>
        <dbReference type="ChEBI" id="CHEBI:15378"/>
        <dbReference type="ChEBI" id="CHEBI:46858"/>
        <dbReference type="ChEBI" id="CHEBI:57865"/>
        <dbReference type="ChEBI" id="CHEBI:90602"/>
    </reaction>
</comment>
<protein>
    <recommendedName>
        <fullName evidence="7">Bifunctional uridylyltransferase/uridylyl-removing enzyme</fullName>
        <shortName evidence="7">UTase/UR</shortName>
    </recommendedName>
    <alternativeName>
        <fullName evidence="7">Bifunctional [protein-PII] modification enzyme</fullName>
    </alternativeName>
    <alternativeName>
        <fullName evidence="7">Bifunctional nitrogen sensor protein</fullName>
    </alternativeName>
    <domain>
        <recommendedName>
            <fullName evidence="7">[Protein-PII] uridylyltransferase</fullName>
            <shortName evidence="7">PII uridylyltransferase</shortName>
            <shortName evidence="7">UTase</shortName>
            <ecNumber evidence="7">2.7.7.59</ecNumber>
        </recommendedName>
    </domain>
    <domain>
        <recommendedName>
            <fullName evidence="7">[Protein-PII]-UMP uridylyl-removing enzyme</fullName>
            <shortName evidence="7">UR</shortName>
            <ecNumber evidence="7">3.1.4.-</ecNumber>
        </recommendedName>
    </domain>
</protein>
<keyword evidence="5 7" id="KW-0460">Magnesium</keyword>